<dbReference type="SUPFAM" id="SSF69572">
    <property type="entry name" value="Activating enzymes of the ubiquitin-like proteins"/>
    <property type="match status" value="1"/>
</dbReference>
<dbReference type="Pfam" id="PF00899">
    <property type="entry name" value="ThiF"/>
    <property type="match status" value="1"/>
</dbReference>
<dbReference type="GO" id="GO:0008641">
    <property type="term" value="F:ubiquitin-like modifier activating enzyme activity"/>
    <property type="evidence" value="ECO:0007669"/>
    <property type="project" value="InterPro"/>
</dbReference>
<evidence type="ECO:0000313" key="3">
    <source>
        <dbReference type="Proteomes" id="UP000655044"/>
    </source>
</evidence>
<evidence type="ECO:0000259" key="1">
    <source>
        <dbReference type="Pfam" id="PF00899"/>
    </source>
</evidence>
<organism evidence="2 3">
    <name type="scientific">Planobispora rosea</name>
    <dbReference type="NCBI Taxonomy" id="35762"/>
    <lineage>
        <taxon>Bacteria</taxon>
        <taxon>Bacillati</taxon>
        <taxon>Actinomycetota</taxon>
        <taxon>Actinomycetes</taxon>
        <taxon>Streptosporangiales</taxon>
        <taxon>Streptosporangiaceae</taxon>
        <taxon>Planobispora</taxon>
    </lineage>
</organism>
<feature type="domain" description="THIF-type NAD/FAD binding fold" evidence="1">
    <location>
        <begin position="149"/>
        <end position="353"/>
    </location>
</feature>
<proteinExistence type="predicted"/>
<accession>A0A8J3WEC7</accession>
<evidence type="ECO:0000313" key="2">
    <source>
        <dbReference type="EMBL" id="GIH84826.1"/>
    </source>
</evidence>
<dbReference type="AlphaFoldDB" id="A0A8J3WEC7"/>
<gene>
    <name evidence="2" type="ORF">Pro02_32340</name>
</gene>
<name>A0A8J3WEC7_PLARO</name>
<dbReference type="EMBL" id="BOOI01000027">
    <property type="protein sequence ID" value="GIH84826.1"/>
    <property type="molecule type" value="Genomic_DNA"/>
</dbReference>
<protein>
    <recommendedName>
        <fullName evidence="1">THIF-type NAD/FAD binding fold domain-containing protein</fullName>
    </recommendedName>
</protein>
<comment type="caution">
    <text evidence="2">The sequence shown here is derived from an EMBL/GenBank/DDBJ whole genome shotgun (WGS) entry which is preliminary data.</text>
</comment>
<dbReference type="Gene3D" id="3.40.50.720">
    <property type="entry name" value="NAD(P)-binding Rossmann-like Domain"/>
    <property type="match status" value="1"/>
</dbReference>
<dbReference type="InterPro" id="IPR000594">
    <property type="entry name" value="ThiF_NAD_FAD-bd"/>
</dbReference>
<dbReference type="InterPro" id="IPR035985">
    <property type="entry name" value="Ubiquitin-activating_enz"/>
</dbReference>
<sequence length="394" mass="41800">MRRRDTLTPPADGTFRRSRRDALERGDPMRPRLKPALRRIHRDERTLQFGTHPHRAVVLTDLVPGVRRWIESLDGTRDLAGALTAAADAGIGERQGRLLIDMLVGQGVVDDAGVPPHPLRALTLAERDRLQPDLDALSLPAGVTDGGFAALERRRAAQVRVYGAGRVGAQLVALLAASGVGRICVIDPGTARPRDLAPGGLTPSELGMSRQDGAVAVARRLAPAITAWTGENAAHLADGSRRPDLVVLAPVEALDGLLVRELAAWEIPHLLVSAFEGSGSVGPLVLPGRSACLQCLDLARRDRDPGWPVVSARLGGFPAGEIACGAALSALVAAMATGHALALIDGHGATVTNGTIDILPDWRWKKTPWSVHPQCRCFRNEFGSLTMGASATCR</sequence>
<dbReference type="Proteomes" id="UP000655044">
    <property type="component" value="Unassembled WGS sequence"/>
</dbReference>
<keyword evidence="3" id="KW-1185">Reference proteome</keyword>
<reference evidence="2" key="1">
    <citation type="submission" date="2021-01" db="EMBL/GenBank/DDBJ databases">
        <title>Whole genome shotgun sequence of Planobispora rosea NBRC 15558.</title>
        <authorList>
            <person name="Komaki H."/>
            <person name="Tamura T."/>
        </authorList>
    </citation>
    <scope>NUCLEOTIDE SEQUENCE</scope>
    <source>
        <strain evidence="2">NBRC 15558</strain>
    </source>
</reference>